<feature type="compositionally biased region" description="Low complexity" evidence="1">
    <location>
        <begin position="335"/>
        <end position="349"/>
    </location>
</feature>
<dbReference type="FunFam" id="1.10.1000.11:FF:000002">
    <property type="entry name" value="Cytohesin 1"/>
    <property type="match status" value="1"/>
</dbReference>
<name>A0A2N1J9Y4_9BASI</name>
<dbReference type="InterPro" id="IPR016024">
    <property type="entry name" value="ARM-type_fold"/>
</dbReference>
<dbReference type="Pfam" id="PF12783">
    <property type="entry name" value="Sec7-like_HUS"/>
    <property type="match status" value="1"/>
</dbReference>
<gene>
    <name evidence="3" type="primary">GEA2</name>
    <name evidence="3" type="ORF">MVES_002565</name>
</gene>
<feature type="compositionally biased region" description="Polar residues" evidence="1">
    <location>
        <begin position="312"/>
        <end position="321"/>
    </location>
</feature>
<dbReference type="STRING" id="2020962.A0A2N1J9Y4"/>
<dbReference type="InterPro" id="IPR000904">
    <property type="entry name" value="Sec7_dom"/>
</dbReference>
<dbReference type="GO" id="GO:0005794">
    <property type="term" value="C:Golgi apparatus"/>
    <property type="evidence" value="ECO:0007669"/>
    <property type="project" value="UniProtKB-ARBA"/>
</dbReference>
<dbReference type="Pfam" id="PF01369">
    <property type="entry name" value="Sec7"/>
    <property type="match status" value="1"/>
</dbReference>
<organism evidence="3 4">
    <name type="scientific">Malassezia vespertilionis</name>
    <dbReference type="NCBI Taxonomy" id="2020962"/>
    <lineage>
        <taxon>Eukaryota</taxon>
        <taxon>Fungi</taxon>
        <taxon>Dikarya</taxon>
        <taxon>Basidiomycota</taxon>
        <taxon>Ustilaginomycotina</taxon>
        <taxon>Malasseziomycetes</taxon>
        <taxon>Malasseziales</taxon>
        <taxon>Malasseziaceae</taxon>
        <taxon>Malassezia</taxon>
    </lineage>
</organism>
<sequence length="1597" mass="173280">MHASAVGDGGGALRDVPYDVGTTSSTCTPLTHLVLRHMSAVTSAMRSSPRWAQAAGNAQLNSAASGTAALSLTRTAYTLARADAAPETEQQGHVGLLGGFTVLRAQLRLVPDVTSLPLPAVLSHFSRVIVNAQTTGAVTLFVLDAVAAFLEQGLFRTNSVGLVRAVQDVAHATSHCRFEPLDASKDEVVLLALLDVMEALVGGHALNADGTNGPVLVEMLGNKSVCEMLETCLSIGCQARLSAALRRSAEDKMRAMTRAIFSRLYGMPNESRYEPELATLTAEPVGEDAGKDPKSFSISEATADRDALEEQAQATDSQTMEESGVLPGDPAGASAPLPAEPVAEPAAEPTMQVDKEEEEARAEELYPFGLPALTEVLRVLVSLLDAQSTRHTATMRILGLRLLTDLFETHGKIIGQFPTLRVLIEDSGCRHLFQLADSDNGVLVSGSLRLFGVLLDTMGDHLKLQKELLLLFLMQQLQPSIPIQQEPWGSTEGLRYRATTLPGFGSAATGETRELFLEMLTMLLDLPSENVFVDLWRNYDCDLQCSNVHDELVGFLCRSIFSLPASEPAAPRAAMSGLQVVALDLVLVLLARMAARLEAPVASPEIELLLAQHARKQVLADGAAAFNQKPRQGIAFLEREGLVDTTQGNEVRAQGIARFLKESPLVDKRLLGDYLSRPENLDILAAFMALFDFYRVDVAEAMRALCEAFRLPGEAQQIARVTETFASAYYSCKPEGIRSEDAVYVLAYSIIMLNTDLHNPQVTRRMSVTDYKKNLRGVNDGEDFDPDMLATIYEGIRRREIVMPEEHAGQLGFDYLWKQLLRKIRPTDTLQRTAGTALDRELFRQSWRPFVASIIHAFAVLQDEHLLQRTIAGCRQCAVLARAFDVTEMFDYMVHHFALATRLVDSPTAKNTAGNAEHTTEQATIIISPLSVEFGTNFKSQLASVVLFAIANGNGGAIRSGWDDILAVFESLLPNGLLPPQIACMYDPASQRRVPIPLKAKKGPAVRSSSQSQGGLFSTLSSYFLSPYGNASDQMEVTEADVDSTLCTSDCLASCKIEELYAQIAALPDDALGAFLEAVQHRLARLDKEETALEYSPTILFLLEQLVDGVISRASLCSAHGEKTLSLHRAILERAVAHHPLELERALVGITRMIGAEARYGMPAKNDVCALLAQLQQIPEALHAAISPAVLGVLLALLRTTHSLLSARQEWLPLQQVVTMYAAVRREQSVRLSFALASFLLDHACTPANYALLIEMTRELISSADRAMWLVAREHAQARRTLTEQREQSDWQAAVQSESLVALAALERVKSHIPSLLGGTENLQQAWGAYWLPLFAALAQQCVNANRAARQAAVVHLQRAVLTPEVLKRAPPQMAVHLEAVFHNILLPLLETLLQPETLRADLLVQGDVEGDTIYGTRANVCLLLCKAWVHYHGKVGDELCGAAVDPAALQRFSRLWLGVLKAVVHFLKSKSISQHEAVTEQLKNILLVMHAGGFLTLPGVWDATWRVVDPVRPGMRAEVDKSGKSAERGGAEEDGARASVAEASAVEANGAEINPADANGADAIPAETIPADANPAEASGTAMHAPASPNASRIVL</sequence>
<dbReference type="GO" id="GO:0032012">
    <property type="term" value="P:regulation of ARF protein signal transduction"/>
    <property type="evidence" value="ECO:0007669"/>
    <property type="project" value="InterPro"/>
</dbReference>
<feature type="compositionally biased region" description="Low complexity" evidence="1">
    <location>
        <begin position="1538"/>
        <end position="1552"/>
    </location>
</feature>
<evidence type="ECO:0000256" key="1">
    <source>
        <dbReference type="SAM" id="MobiDB-lite"/>
    </source>
</evidence>
<evidence type="ECO:0000313" key="3">
    <source>
        <dbReference type="EMBL" id="PKI83366.1"/>
    </source>
</evidence>
<dbReference type="PANTHER" id="PTHR10663:SF388">
    <property type="entry name" value="GOLGI-SPECIFIC BREFELDIN A-RESISTANCE GUANINE NUCLEOTIDE EXCHANGE FACTOR 1"/>
    <property type="match status" value="1"/>
</dbReference>
<accession>A0A2N1J9Y4</accession>
<feature type="region of interest" description="Disordered" evidence="1">
    <location>
        <begin position="306"/>
        <end position="360"/>
    </location>
</feature>
<dbReference type="SMART" id="SM00222">
    <property type="entry name" value="Sec7"/>
    <property type="match status" value="1"/>
</dbReference>
<evidence type="ECO:0000259" key="2">
    <source>
        <dbReference type="PROSITE" id="PS50190"/>
    </source>
</evidence>
<dbReference type="GO" id="GO:0016192">
    <property type="term" value="P:vesicle-mediated transport"/>
    <property type="evidence" value="ECO:0007669"/>
    <property type="project" value="UniProtKB-ARBA"/>
</dbReference>
<feature type="domain" description="SEC7" evidence="2">
    <location>
        <begin position="608"/>
        <end position="799"/>
    </location>
</feature>
<keyword evidence="4" id="KW-1185">Reference proteome</keyword>
<dbReference type="InterPro" id="IPR023394">
    <property type="entry name" value="Sec7_C_sf"/>
</dbReference>
<dbReference type="Proteomes" id="UP000232875">
    <property type="component" value="Unassembled WGS sequence"/>
</dbReference>
<dbReference type="PROSITE" id="PS50190">
    <property type="entry name" value="SEC7"/>
    <property type="match status" value="1"/>
</dbReference>
<feature type="region of interest" description="Disordered" evidence="1">
    <location>
        <begin position="1519"/>
        <end position="1597"/>
    </location>
</feature>
<dbReference type="CDD" id="cd00171">
    <property type="entry name" value="Sec7"/>
    <property type="match status" value="1"/>
</dbReference>
<evidence type="ECO:0000313" key="4">
    <source>
        <dbReference type="Proteomes" id="UP000232875"/>
    </source>
</evidence>
<dbReference type="SUPFAM" id="SSF48425">
    <property type="entry name" value="Sec7 domain"/>
    <property type="match status" value="1"/>
</dbReference>
<reference evidence="3 4" key="1">
    <citation type="submission" date="2017-10" db="EMBL/GenBank/DDBJ databases">
        <title>A novel species of cold-tolerant Malassezia isolated from bats.</title>
        <authorList>
            <person name="Lorch J.M."/>
            <person name="Palmer J.M."/>
            <person name="Vanderwolf K.J."/>
            <person name="Schmidt K.Z."/>
            <person name="Verant M.L."/>
            <person name="Weller T.J."/>
            <person name="Blehert D.S."/>
        </authorList>
    </citation>
    <scope>NUCLEOTIDE SEQUENCE [LARGE SCALE GENOMIC DNA]</scope>
    <source>
        <strain evidence="3 4">NWHC:44797-103</strain>
    </source>
</reference>
<feature type="compositionally biased region" description="Basic and acidic residues" evidence="1">
    <location>
        <begin position="1519"/>
        <end position="1537"/>
    </location>
</feature>
<dbReference type="Gene3D" id="1.10.1000.11">
    <property type="entry name" value="Arf Nucleotide-binding Site Opener,domain 2"/>
    <property type="match status" value="1"/>
</dbReference>
<dbReference type="EMBL" id="KZ454991">
    <property type="protein sequence ID" value="PKI83366.1"/>
    <property type="molecule type" value="Genomic_DNA"/>
</dbReference>
<dbReference type="Pfam" id="PF23325">
    <property type="entry name" value="TPR_28"/>
    <property type="match status" value="1"/>
</dbReference>
<proteinExistence type="predicted"/>
<dbReference type="PANTHER" id="PTHR10663">
    <property type="entry name" value="GUANYL-NUCLEOTIDE EXCHANGE FACTOR"/>
    <property type="match status" value="1"/>
</dbReference>
<protein>
    <submittedName>
        <fullName evidence="3">Gea2p</fullName>
    </submittedName>
</protein>
<dbReference type="OrthoDB" id="10258608at2759"/>
<dbReference type="Gene3D" id="1.10.220.20">
    <property type="match status" value="1"/>
</dbReference>
<dbReference type="GO" id="GO:0005085">
    <property type="term" value="F:guanyl-nucleotide exchange factor activity"/>
    <property type="evidence" value="ECO:0007669"/>
    <property type="project" value="InterPro"/>
</dbReference>
<dbReference type="InterPro" id="IPR056604">
    <property type="entry name" value="GBF1-like_TPR"/>
</dbReference>
<dbReference type="InterPro" id="IPR035999">
    <property type="entry name" value="Sec7_dom_sf"/>
</dbReference>
<dbReference type="SUPFAM" id="SSF48371">
    <property type="entry name" value="ARM repeat"/>
    <property type="match status" value="1"/>
</dbReference>
<dbReference type="InterPro" id="IPR032691">
    <property type="entry name" value="Mon2/Sec7/BIG1-like_HUS"/>
</dbReference>